<keyword evidence="2" id="KW-1185">Reference proteome</keyword>
<reference evidence="1 2" key="1">
    <citation type="submission" date="2022-12" db="EMBL/GenBank/DDBJ databases">
        <title>Chromosome-level genome of Tegillarca granosa.</title>
        <authorList>
            <person name="Kim J."/>
        </authorList>
    </citation>
    <scope>NUCLEOTIDE SEQUENCE [LARGE SCALE GENOMIC DNA]</scope>
    <source>
        <strain evidence="1">Teg-2019</strain>
        <tissue evidence="1">Adductor muscle</tissue>
    </source>
</reference>
<evidence type="ECO:0000313" key="1">
    <source>
        <dbReference type="EMBL" id="KAJ8320354.1"/>
    </source>
</evidence>
<dbReference type="Proteomes" id="UP001217089">
    <property type="component" value="Unassembled WGS sequence"/>
</dbReference>
<evidence type="ECO:0000313" key="2">
    <source>
        <dbReference type="Proteomes" id="UP001217089"/>
    </source>
</evidence>
<protein>
    <submittedName>
        <fullName evidence="1">Uncharacterized protein</fullName>
    </submittedName>
</protein>
<organism evidence="1 2">
    <name type="scientific">Tegillarca granosa</name>
    <name type="common">Malaysian cockle</name>
    <name type="synonym">Anadara granosa</name>
    <dbReference type="NCBI Taxonomy" id="220873"/>
    <lineage>
        <taxon>Eukaryota</taxon>
        <taxon>Metazoa</taxon>
        <taxon>Spiralia</taxon>
        <taxon>Lophotrochozoa</taxon>
        <taxon>Mollusca</taxon>
        <taxon>Bivalvia</taxon>
        <taxon>Autobranchia</taxon>
        <taxon>Pteriomorphia</taxon>
        <taxon>Arcoida</taxon>
        <taxon>Arcoidea</taxon>
        <taxon>Arcidae</taxon>
        <taxon>Tegillarca</taxon>
    </lineage>
</organism>
<name>A0ABQ9FSX3_TEGGR</name>
<gene>
    <name evidence="1" type="ORF">KUTeg_001941</name>
</gene>
<sequence>MPEAGQRGGHYSIGVFYLEMGCVQSDTSKDKNVHETGRIETLYYAKRMVKVSNTSIMGNTKGRHNIKKAISKNFDNVIIDNLNLSRIDSYDDIYDDEPPRPIFTVFPKWKGVYKMCNVCENDKQDEMVVMSKKSKTEKVDHVALCNRCSVMLKELKNNMKKTEAQQNLDATVFANLLALVGIILFY</sequence>
<accession>A0ABQ9FSX3</accession>
<dbReference type="EMBL" id="JARBDR010000141">
    <property type="protein sequence ID" value="KAJ8320354.1"/>
    <property type="molecule type" value="Genomic_DNA"/>
</dbReference>
<comment type="caution">
    <text evidence="1">The sequence shown here is derived from an EMBL/GenBank/DDBJ whole genome shotgun (WGS) entry which is preliminary data.</text>
</comment>
<proteinExistence type="predicted"/>